<feature type="region of interest" description="Disordered" evidence="1">
    <location>
        <begin position="1"/>
        <end position="26"/>
    </location>
</feature>
<keyword evidence="3" id="KW-1185">Reference proteome</keyword>
<accession>A0A4R6RZR9</accession>
<comment type="caution">
    <text evidence="2">The sequence shown here is derived from an EMBL/GenBank/DDBJ whole genome shotgun (WGS) entry which is preliminary data.</text>
</comment>
<name>A0A4R6RZR9_LABRH</name>
<proteinExistence type="predicted"/>
<sequence length="56" mass="6808">MTADPHCSDDMPQPPSESQERRKTWPGWQWEDHMRRALAKERFTEQQARDIRTILR</sequence>
<evidence type="ECO:0000256" key="1">
    <source>
        <dbReference type="SAM" id="MobiDB-lite"/>
    </source>
</evidence>
<dbReference type="EMBL" id="SNXZ01000008">
    <property type="protein sequence ID" value="TDP91825.1"/>
    <property type="molecule type" value="Genomic_DNA"/>
</dbReference>
<dbReference type="Proteomes" id="UP000295444">
    <property type="component" value="Unassembled WGS sequence"/>
</dbReference>
<organism evidence="2 3">
    <name type="scientific">Labedaea rhizosphaerae</name>
    <dbReference type="NCBI Taxonomy" id="598644"/>
    <lineage>
        <taxon>Bacteria</taxon>
        <taxon>Bacillati</taxon>
        <taxon>Actinomycetota</taxon>
        <taxon>Actinomycetes</taxon>
        <taxon>Pseudonocardiales</taxon>
        <taxon>Pseudonocardiaceae</taxon>
        <taxon>Labedaea</taxon>
    </lineage>
</organism>
<protein>
    <submittedName>
        <fullName evidence="2">Uncharacterized protein</fullName>
    </submittedName>
</protein>
<dbReference type="AlphaFoldDB" id="A0A4R6RZR9"/>
<reference evidence="2 3" key="1">
    <citation type="submission" date="2019-03" db="EMBL/GenBank/DDBJ databases">
        <title>Genomic Encyclopedia of Type Strains, Phase IV (KMG-IV): sequencing the most valuable type-strain genomes for metagenomic binning, comparative biology and taxonomic classification.</title>
        <authorList>
            <person name="Goeker M."/>
        </authorList>
    </citation>
    <scope>NUCLEOTIDE SEQUENCE [LARGE SCALE GENOMIC DNA]</scope>
    <source>
        <strain evidence="2 3">DSM 45361</strain>
    </source>
</reference>
<evidence type="ECO:0000313" key="3">
    <source>
        <dbReference type="Proteomes" id="UP000295444"/>
    </source>
</evidence>
<gene>
    <name evidence="2" type="ORF">EV186_10834</name>
</gene>
<evidence type="ECO:0000313" key="2">
    <source>
        <dbReference type="EMBL" id="TDP91825.1"/>
    </source>
</evidence>